<dbReference type="AlphaFoldDB" id="A0A0L0D826"/>
<dbReference type="Gene3D" id="3.90.550.10">
    <property type="entry name" value="Spore Coat Polysaccharide Biosynthesis Protein SpsA, Chain A"/>
    <property type="match status" value="1"/>
</dbReference>
<dbReference type="InterPro" id="IPR029044">
    <property type="entry name" value="Nucleotide-diphossugar_trans"/>
</dbReference>
<dbReference type="Pfam" id="PF25087">
    <property type="entry name" value="GMPPB_C"/>
    <property type="match status" value="1"/>
</dbReference>
<dbReference type="InterPro" id="IPR056729">
    <property type="entry name" value="GMPPB_C"/>
</dbReference>
<evidence type="ECO:0000259" key="3">
    <source>
        <dbReference type="Pfam" id="PF25087"/>
    </source>
</evidence>
<evidence type="ECO:0000256" key="1">
    <source>
        <dbReference type="ARBA" id="ARBA00007274"/>
    </source>
</evidence>
<name>A0A0L0D826_THETB</name>
<gene>
    <name evidence="4" type="ORF">AMSG_02480</name>
</gene>
<evidence type="ECO:0000313" key="5">
    <source>
        <dbReference type="Proteomes" id="UP000054408"/>
    </source>
</evidence>
<evidence type="ECO:0000313" key="4">
    <source>
        <dbReference type="EMBL" id="KNC47463.1"/>
    </source>
</evidence>
<dbReference type="GeneID" id="25562160"/>
<feature type="domain" description="Nucleotidyl transferase" evidence="2">
    <location>
        <begin position="10"/>
        <end position="211"/>
    </location>
</feature>
<dbReference type="InterPro" id="IPR050486">
    <property type="entry name" value="Mannose-1P_guanyltransferase"/>
</dbReference>
<sequence>MAETTTSTTVVILCGGRGTRFRPLSFRVPKPLFPIANAPVIDHSLRSLPTSGVKAVFLVGFYGGSEYETQFAHYADDLQSRLNVPVKYLREPVEAGTAAGLAHFAQDILAPNSDAILVANSDVAGALPLVDMLKAHADAQAGGVELTLLATTVPEADATKYGCMVVDGVEVGAGGVGKVAHYAEKPEVFVSNTVSCGVYVFSRAGFQNITDAVASAAAGGDGEGGSSGGRSAAAKAARLAAAARQPVGLEVDVIVPMVAKDAVQALVTHAHWAPVKTPSAALDANAYYLGSEALAGKLLVDADVPFTVVGNVCAADLASATIHADAVIGPNVALAAGVTIGAGARVRDAIVLEGAVVADSAFVKHAIVGWNAIVGEWARVEGDPAHAADADMSATILGDGVEIKPETVVRNCVVLPHKVLKADMFDRVIL</sequence>
<proteinExistence type="inferred from homology"/>
<keyword evidence="5" id="KW-1185">Reference proteome</keyword>
<dbReference type="Pfam" id="PF00483">
    <property type="entry name" value="NTP_transferase"/>
    <property type="match status" value="1"/>
</dbReference>
<dbReference type="PANTHER" id="PTHR22572">
    <property type="entry name" value="SUGAR-1-PHOSPHATE GUANYL TRANSFERASE"/>
    <property type="match status" value="1"/>
</dbReference>
<accession>A0A0L0D826</accession>
<dbReference type="Proteomes" id="UP000054408">
    <property type="component" value="Unassembled WGS sequence"/>
</dbReference>
<dbReference type="RefSeq" id="XP_013759399.1">
    <property type="nucleotide sequence ID" value="XM_013903945.1"/>
</dbReference>
<comment type="similarity">
    <text evidence="1">Belongs to the transferase hexapeptide repeat family.</text>
</comment>
<dbReference type="eggNOG" id="KOG1460">
    <property type="taxonomic scope" value="Eukaryota"/>
</dbReference>
<feature type="domain" description="Mannose-1-phosphate guanyltransferase C-terminal" evidence="3">
    <location>
        <begin position="318"/>
        <end position="426"/>
    </location>
</feature>
<dbReference type="Gene3D" id="2.160.10.10">
    <property type="entry name" value="Hexapeptide repeat proteins"/>
    <property type="match status" value="1"/>
</dbReference>
<dbReference type="OrthoDB" id="285674at2759"/>
<protein>
    <submittedName>
        <fullName evidence="4">ADP-glucose pyrophosphorylase</fullName>
    </submittedName>
</protein>
<reference evidence="4 5" key="1">
    <citation type="submission" date="2010-05" db="EMBL/GenBank/DDBJ databases">
        <title>The Genome Sequence of Thecamonas trahens ATCC 50062.</title>
        <authorList>
            <consortium name="The Broad Institute Genome Sequencing Platform"/>
            <person name="Russ C."/>
            <person name="Cuomo C."/>
            <person name="Shea T."/>
            <person name="Young S.K."/>
            <person name="Zeng Q."/>
            <person name="Koehrsen M."/>
            <person name="Haas B."/>
            <person name="Borodovsky M."/>
            <person name="Guigo R."/>
            <person name="Alvarado L."/>
            <person name="Berlin A."/>
            <person name="Bochicchio J."/>
            <person name="Borenstein D."/>
            <person name="Chapman S."/>
            <person name="Chen Z."/>
            <person name="Freedman E."/>
            <person name="Gellesch M."/>
            <person name="Goldberg J."/>
            <person name="Griggs A."/>
            <person name="Gujja S."/>
            <person name="Heilman E."/>
            <person name="Heiman D."/>
            <person name="Hepburn T."/>
            <person name="Howarth C."/>
            <person name="Jen D."/>
            <person name="Larson L."/>
            <person name="Mehta T."/>
            <person name="Park D."/>
            <person name="Pearson M."/>
            <person name="Roberts A."/>
            <person name="Saif S."/>
            <person name="Shenoy N."/>
            <person name="Sisk P."/>
            <person name="Stolte C."/>
            <person name="Sykes S."/>
            <person name="Thomson T."/>
            <person name="Walk T."/>
            <person name="White J."/>
            <person name="Yandava C."/>
            <person name="Burger G."/>
            <person name="Gray M.W."/>
            <person name="Holland P.W.H."/>
            <person name="King N."/>
            <person name="Lang F.B.F."/>
            <person name="Roger A.J."/>
            <person name="Ruiz-Trillo I."/>
            <person name="Lander E."/>
            <person name="Nusbaum C."/>
        </authorList>
    </citation>
    <scope>NUCLEOTIDE SEQUENCE [LARGE SCALE GENOMIC DNA]</scope>
    <source>
        <strain evidence="4 5">ATCC 50062</strain>
    </source>
</reference>
<dbReference type="SUPFAM" id="SSF53448">
    <property type="entry name" value="Nucleotide-diphospho-sugar transferases"/>
    <property type="match status" value="1"/>
</dbReference>
<dbReference type="EMBL" id="GL349447">
    <property type="protein sequence ID" value="KNC47463.1"/>
    <property type="molecule type" value="Genomic_DNA"/>
</dbReference>
<evidence type="ECO:0000259" key="2">
    <source>
        <dbReference type="Pfam" id="PF00483"/>
    </source>
</evidence>
<organism evidence="4 5">
    <name type="scientific">Thecamonas trahens ATCC 50062</name>
    <dbReference type="NCBI Taxonomy" id="461836"/>
    <lineage>
        <taxon>Eukaryota</taxon>
        <taxon>Apusozoa</taxon>
        <taxon>Apusomonadida</taxon>
        <taxon>Apusomonadidae</taxon>
        <taxon>Thecamonas</taxon>
    </lineage>
</organism>
<dbReference type="STRING" id="461836.A0A0L0D826"/>
<dbReference type="OMA" id="MPVPNWW"/>
<dbReference type="InterPro" id="IPR005835">
    <property type="entry name" value="NTP_transferase_dom"/>
</dbReference>